<feature type="region of interest" description="Disordered" evidence="1">
    <location>
        <begin position="59"/>
        <end position="83"/>
    </location>
</feature>
<gene>
    <name evidence="3" type="ORF">GUJ93_ZPchr0011g28259</name>
</gene>
<feature type="compositionally biased region" description="Pro residues" evidence="1">
    <location>
        <begin position="157"/>
        <end position="166"/>
    </location>
</feature>
<feature type="domain" description="VQ" evidence="2">
    <location>
        <begin position="18"/>
        <end position="34"/>
    </location>
</feature>
<dbReference type="EMBL" id="JAAALK010000081">
    <property type="protein sequence ID" value="KAG8089429.1"/>
    <property type="molecule type" value="Genomic_DNA"/>
</dbReference>
<proteinExistence type="predicted"/>
<accession>A0A8J6BLD5</accession>
<evidence type="ECO:0000313" key="4">
    <source>
        <dbReference type="Proteomes" id="UP000729402"/>
    </source>
</evidence>
<feature type="region of interest" description="Disordered" evidence="1">
    <location>
        <begin position="118"/>
        <end position="188"/>
    </location>
</feature>
<dbReference type="AlphaFoldDB" id="A0A8J6BLD5"/>
<organism evidence="3 4">
    <name type="scientific">Zizania palustris</name>
    <name type="common">Northern wild rice</name>
    <dbReference type="NCBI Taxonomy" id="103762"/>
    <lineage>
        <taxon>Eukaryota</taxon>
        <taxon>Viridiplantae</taxon>
        <taxon>Streptophyta</taxon>
        <taxon>Embryophyta</taxon>
        <taxon>Tracheophyta</taxon>
        <taxon>Spermatophyta</taxon>
        <taxon>Magnoliopsida</taxon>
        <taxon>Liliopsida</taxon>
        <taxon>Poales</taxon>
        <taxon>Poaceae</taxon>
        <taxon>BOP clade</taxon>
        <taxon>Oryzoideae</taxon>
        <taxon>Oryzeae</taxon>
        <taxon>Zizaniinae</taxon>
        <taxon>Zizania</taxon>
    </lineage>
</organism>
<comment type="caution">
    <text evidence="3">The sequence shown here is derived from an EMBL/GenBank/DDBJ whole genome shotgun (WGS) entry which is preliminary data.</text>
</comment>
<dbReference type="Proteomes" id="UP000729402">
    <property type="component" value="Unassembled WGS sequence"/>
</dbReference>
<dbReference type="Pfam" id="PF05678">
    <property type="entry name" value="VQ"/>
    <property type="match status" value="1"/>
</dbReference>
<reference evidence="3" key="1">
    <citation type="journal article" date="2021" name="bioRxiv">
        <title>Whole Genome Assembly and Annotation of Northern Wild Rice, Zizania palustris L., Supports a Whole Genome Duplication in the Zizania Genus.</title>
        <authorList>
            <person name="Haas M."/>
            <person name="Kono T."/>
            <person name="Macchietto M."/>
            <person name="Millas R."/>
            <person name="McGilp L."/>
            <person name="Shao M."/>
            <person name="Duquette J."/>
            <person name="Hirsch C.N."/>
            <person name="Kimball J."/>
        </authorList>
    </citation>
    <scope>NUCLEOTIDE SEQUENCE</scope>
    <source>
        <tissue evidence="3">Fresh leaf tissue</tissue>
    </source>
</reference>
<evidence type="ECO:0000256" key="1">
    <source>
        <dbReference type="SAM" id="MobiDB-lite"/>
    </source>
</evidence>
<name>A0A8J6BLD5_ZIZPA</name>
<evidence type="ECO:0000259" key="2">
    <source>
        <dbReference type="Pfam" id="PF05678"/>
    </source>
</evidence>
<evidence type="ECO:0000313" key="3">
    <source>
        <dbReference type="EMBL" id="KAG8089429.1"/>
    </source>
</evidence>
<reference evidence="3" key="2">
    <citation type="submission" date="2021-02" db="EMBL/GenBank/DDBJ databases">
        <authorList>
            <person name="Kimball J.A."/>
            <person name="Haas M.W."/>
            <person name="Macchietto M."/>
            <person name="Kono T."/>
            <person name="Duquette J."/>
            <person name="Shao M."/>
        </authorList>
    </citation>
    <scope>NUCLEOTIDE SEQUENCE</scope>
    <source>
        <tissue evidence="3">Fresh leaf tissue</tissue>
    </source>
</reference>
<sequence length="188" mass="19873">MGRGPRQAPAKPDSEIFVTDQSTFKALVQRLTGQQIAEAVATEGDAARQTTVASVSAAGRAGATVMRPPTAVQKPPLTFKPTRPSLASFVLPVALSPSPSSSMDCPCVTNISVELLPPSPPSASTLAEEAVVDEATEADQRSIQLQERRFDDMNPSSPSPPPPLPPARNSEPQLLTLFPLTPSYIKEC</sequence>
<dbReference type="InterPro" id="IPR008889">
    <property type="entry name" value="VQ"/>
</dbReference>
<protein>
    <recommendedName>
        <fullName evidence="2">VQ domain-containing protein</fullName>
    </recommendedName>
</protein>
<keyword evidence="4" id="KW-1185">Reference proteome</keyword>